<name>A0A6L9EBA8_9FLAO</name>
<gene>
    <name evidence="4" type="ORF">GTQ38_08600</name>
</gene>
<dbReference type="RefSeq" id="WP_161435085.1">
    <property type="nucleotide sequence ID" value="NZ_WXYO01000003.1"/>
</dbReference>
<dbReference type="Pfam" id="PF13505">
    <property type="entry name" value="OMP_b-brl"/>
    <property type="match status" value="1"/>
</dbReference>
<keyword evidence="5" id="KW-1185">Reference proteome</keyword>
<dbReference type="AlphaFoldDB" id="A0A6L9EBA8"/>
<dbReference type="SUPFAM" id="SSF56925">
    <property type="entry name" value="OMPA-like"/>
    <property type="match status" value="1"/>
</dbReference>
<evidence type="ECO:0000313" key="5">
    <source>
        <dbReference type="Proteomes" id="UP000475249"/>
    </source>
</evidence>
<feature type="chain" id="PRO_5027120680" evidence="2">
    <location>
        <begin position="21"/>
        <end position="197"/>
    </location>
</feature>
<feature type="signal peptide" evidence="2">
    <location>
        <begin position="1"/>
        <end position="20"/>
    </location>
</feature>
<evidence type="ECO:0000256" key="2">
    <source>
        <dbReference type="SAM" id="SignalP"/>
    </source>
</evidence>
<sequence>MKKVLIILGLTLLAFNSAKAQGVDIGVTGGLMHTNADISVSAIGISIFDIDAVNQTGFYIGLILDIEATEKFHVQPELTYGSAGDLSFIYLPLMAKYYVADKFHVMAGPQLTFSSNLGDIKDVLETLDDITGANADLDDLLKSTAIDLGFGAGYDITDKIRVHARYAVPLTDIYDGPLGGSLDIKNSTFQIGAAYMF</sequence>
<dbReference type="InterPro" id="IPR011250">
    <property type="entry name" value="OMP/PagP_B-barrel"/>
</dbReference>
<evidence type="ECO:0000256" key="1">
    <source>
        <dbReference type="ARBA" id="ARBA00022729"/>
    </source>
</evidence>
<evidence type="ECO:0000313" key="4">
    <source>
        <dbReference type="EMBL" id="NAS12057.1"/>
    </source>
</evidence>
<dbReference type="Proteomes" id="UP000475249">
    <property type="component" value="Unassembled WGS sequence"/>
</dbReference>
<dbReference type="EMBL" id="WXYO01000003">
    <property type="protein sequence ID" value="NAS12057.1"/>
    <property type="molecule type" value="Genomic_DNA"/>
</dbReference>
<keyword evidence="1 2" id="KW-0732">Signal</keyword>
<accession>A0A6L9EBA8</accession>
<dbReference type="InterPro" id="IPR027385">
    <property type="entry name" value="Beta-barrel_OMP"/>
</dbReference>
<dbReference type="Gene3D" id="2.40.160.20">
    <property type="match status" value="1"/>
</dbReference>
<evidence type="ECO:0000259" key="3">
    <source>
        <dbReference type="Pfam" id="PF13505"/>
    </source>
</evidence>
<proteinExistence type="predicted"/>
<organism evidence="4 5">
    <name type="scientific">Poritiphilus flavus</name>
    <dbReference type="NCBI Taxonomy" id="2697053"/>
    <lineage>
        <taxon>Bacteria</taxon>
        <taxon>Pseudomonadati</taxon>
        <taxon>Bacteroidota</taxon>
        <taxon>Flavobacteriia</taxon>
        <taxon>Flavobacteriales</taxon>
        <taxon>Flavobacteriaceae</taxon>
        <taxon>Poritiphilus</taxon>
    </lineage>
</organism>
<comment type="caution">
    <text evidence="4">The sequence shown here is derived from an EMBL/GenBank/DDBJ whole genome shotgun (WGS) entry which is preliminary data.</text>
</comment>
<reference evidence="4 5" key="1">
    <citation type="submission" date="2020-01" db="EMBL/GenBank/DDBJ databases">
        <title>Bacteria diversity of Porities sp.</title>
        <authorList>
            <person name="Wang G."/>
        </authorList>
    </citation>
    <scope>NUCLEOTIDE SEQUENCE [LARGE SCALE GENOMIC DNA]</scope>
    <source>
        <strain evidence="4 5">R33</strain>
    </source>
</reference>
<feature type="domain" description="Outer membrane protein beta-barrel" evidence="3">
    <location>
        <begin position="9"/>
        <end position="197"/>
    </location>
</feature>
<protein>
    <submittedName>
        <fullName evidence="4">Outer membrane beta-barrel protein</fullName>
    </submittedName>
</protein>